<name>A0ABD0KL48_9CAEN</name>
<gene>
    <name evidence="1" type="ORF">BaRGS_00020942</name>
</gene>
<sequence>MRAVVQWFFEIIDKVAVNYKCLLLLILGIILKDLDPQISWKIWRLTQWCLPDSPCLQCNEQPSTTTSTTSAPTAAPVRCEPERTGNLSKVMYPPDQEITGAYSITPRNSSEYTTRFDIGQRWILL</sequence>
<reference evidence="1 2" key="1">
    <citation type="journal article" date="2023" name="Sci. Data">
        <title>Genome assembly of the Korean intertidal mud-creeper Batillaria attramentaria.</title>
        <authorList>
            <person name="Patra A.K."/>
            <person name="Ho P.T."/>
            <person name="Jun S."/>
            <person name="Lee S.J."/>
            <person name="Kim Y."/>
            <person name="Won Y.J."/>
        </authorList>
    </citation>
    <scope>NUCLEOTIDE SEQUENCE [LARGE SCALE GENOMIC DNA]</scope>
    <source>
        <strain evidence="1">Wonlab-2016</strain>
    </source>
</reference>
<evidence type="ECO:0000313" key="2">
    <source>
        <dbReference type="Proteomes" id="UP001519460"/>
    </source>
</evidence>
<proteinExistence type="predicted"/>
<accession>A0ABD0KL48</accession>
<comment type="caution">
    <text evidence="1">The sequence shown here is derived from an EMBL/GenBank/DDBJ whole genome shotgun (WGS) entry which is preliminary data.</text>
</comment>
<evidence type="ECO:0000313" key="1">
    <source>
        <dbReference type="EMBL" id="KAK7487801.1"/>
    </source>
</evidence>
<dbReference type="AlphaFoldDB" id="A0ABD0KL48"/>
<organism evidence="1 2">
    <name type="scientific">Batillaria attramentaria</name>
    <dbReference type="NCBI Taxonomy" id="370345"/>
    <lineage>
        <taxon>Eukaryota</taxon>
        <taxon>Metazoa</taxon>
        <taxon>Spiralia</taxon>
        <taxon>Lophotrochozoa</taxon>
        <taxon>Mollusca</taxon>
        <taxon>Gastropoda</taxon>
        <taxon>Caenogastropoda</taxon>
        <taxon>Sorbeoconcha</taxon>
        <taxon>Cerithioidea</taxon>
        <taxon>Batillariidae</taxon>
        <taxon>Batillaria</taxon>
    </lineage>
</organism>
<dbReference type="Proteomes" id="UP001519460">
    <property type="component" value="Unassembled WGS sequence"/>
</dbReference>
<dbReference type="EMBL" id="JACVVK020000159">
    <property type="protein sequence ID" value="KAK7487801.1"/>
    <property type="molecule type" value="Genomic_DNA"/>
</dbReference>
<protein>
    <submittedName>
        <fullName evidence="1">Uncharacterized protein</fullName>
    </submittedName>
</protein>
<keyword evidence="2" id="KW-1185">Reference proteome</keyword>